<reference evidence="6 7" key="1">
    <citation type="journal article" date="2010" name="J. Bacteriol.">
        <title>Genome sequence of the oligotrophic marine Gammaproteobacterium HTCC2143, isolated from the Oregon Coast.</title>
        <authorList>
            <person name="Oh H.M."/>
            <person name="Kang I."/>
            <person name="Ferriera S."/>
            <person name="Giovannoni S.J."/>
            <person name="Cho J.C."/>
        </authorList>
    </citation>
    <scope>NUCLEOTIDE SEQUENCE [LARGE SCALE GENOMIC DNA]</scope>
    <source>
        <strain evidence="6 7">HTCC2143</strain>
    </source>
</reference>
<feature type="modified residue" description="4-aspartylphosphate" evidence="3">
    <location>
        <position position="55"/>
    </location>
</feature>
<evidence type="ECO:0000256" key="2">
    <source>
        <dbReference type="ARBA" id="ARBA00034247"/>
    </source>
</evidence>
<gene>
    <name evidence="6" type="ORF">GP2143_07789</name>
</gene>
<dbReference type="InterPro" id="IPR001789">
    <property type="entry name" value="Sig_transdc_resp-reg_receiver"/>
</dbReference>
<dbReference type="PANTHER" id="PTHR45138">
    <property type="entry name" value="REGULATORY COMPONENTS OF SENSORY TRANSDUCTION SYSTEM"/>
    <property type="match status" value="1"/>
</dbReference>
<sequence length="300" mass="32941">MVSKATILVLGQKTVLQELLFVDLQRQLTVLQASDENQMIDKTFGNKRVDCIIVDIHSVGCDPDDVFQWLKKDSATKNIPIIALGDAEDDIDLWLQAGAVDFMFKSIPASIVAARVKILRDVMIKTQLLIDVASLDALTSVANSRRLDEYLDVEWRRSLREYYPLSLIRIDIDSFAVFNDQFGIGAGDDMLKQVAELLDSLTNRAADMVSRYDGDEFFILLPGTELNNALLLATRMMAGIALLGTPIGNDDNAGLLSASAGVATIEPSADKHRQSLVDEAGDMLERARQRGGNQVEGVAI</sequence>
<dbReference type="InterPro" id="IPR011006">
    <property type="entry name" value="CheY-like_superfamily"/>
</dbReference>
<dbReference type="InterPro" id="IPR000160">
    <property type="entry name" value="GGDEF_dom"/>
</dbReference>
<dbReference type="NCBIfam" id="TIGR00254">
    <property type="entry name" value="GGDEF"/>
    <property type="match status" value="1"/>
</dbReference>
<organism evidence="6 7">
    <name type="scientific">marine gamma proteobacterium HTCC2143</name>
    <dbReference type="NCBI Taxonomy" id="247633"/>
    <lineage>
        <taxon>Bacteria</taxon>
        <taxon>Pseudomonadati</taxon>
        <taxon>Pseudomonadota</taxon>
        <taxon>Gammaproteobacteria</taxon>
        <taxon>Cellvibrionales</taxon>
        <taxon>Spongiibacteraceae</taxon>
        <taxon>BD1-7 clade</taxon>
    </lineage>
</organism>
<dbReference type="InterPro" id="IPR029787">
    <property type="entry name" value="Nucleotide_cyclase"/>
</dbReference>
<dbReference type="GO" id="GO:1902201">
    <property type="term" value="P:negative regulation of bacterial-type flagellum-dependent cell motility"/>
    <property type="evidence" value="ECO:0007669"/>
    <property type="project" value="TreeGrafter"/>
</dbReference>
<dbReference type="GO" id="GO:0052621">
    <property type="term" value="F:diguanylate cyclase activity"/>
    <property type="evidence" value="ECO:0007669"/>
    <property type="project" value="UniProtKB-EC"/>
</dbReference>
<dbReference type="Gene3D" id="3.40.50.2300">
    <property type="match status" value="1"/>
</dbReference>
<dbReference type="InterPro" id="IPR043128">
    <property type="entry name" value="Rev_trsase/Diguanyl_cyclase"/>
</dbReference>
<dbReference type="GO" id="GO:0043709">
    <property type="term" value="P:cell adhesion involved in single-species biofilm formation"/>
    <property type="evidence" value="ECO:0007669"/>
    <property type="project" value="TreeGrafter"/>
</dbReference>
<evidence type="ECO:0000259" key="4">
    <source>
        <dbReference type="PROSITE" id="PS50110"/>
    </source>
</evidence>
<evidence type="ECO:0000313" key="6">
    <source>
        <dbReference type="EMBL" id="EAW31434.1"/>
    </source>
</evidence>
<keyword evidence="3" id="KW-0597">Phosphoprotein</keyword>
<dbReference type="AlphaFoldDB" id="A0YCB5"/>
<dbReference type="eggNOG" id="COG3706">
    <property type="taxonomic scope" value="Bacteria"/>
</dbReference>
<evidence type="ECO:0000259" key="5">
    <source>
        <dbReference type="PROSITE" id="PS50887"/>
    </source>
</evidence>
<protein>
    <recommendedName>
        <fullName evidence="1">diguanylate cyclase</fullName>
        <ecNumber evidence="1">2.7.7.65</ecNumber>
    </recommendedName>
</protein>
<dbReference type="GO" id="GO:0005886">
    <property type="term" value="C:plasma membrane"/>
    <property type="evidence" value="ECO:0007669"/>
    <property type="project" value="TreeGrafter"/>
</dbReference>
<dbReference type="STRING" id="247633.GP2143_07789"/>
<keyword evidence="7" id="KW-1185">Reference proteome</keyword>
<evidence type="ECO:0000256" key="1">
    <source>
        <dbReference type="ARBA" id="ARBA00012528"/>
    </source>
</evidence>
<dbReference type="EMBL" id="AAVT01000003">
    <property type="protein sequence ID" value="EAW31434.1"/>
    <property type="molecule type" value="Genomic_DNA"/>
</dbReference>
<comment type="catalytic activity">
    <reaction evidence="2">
        <text>2 GTP = 3',3'-c-di-GMP + 2 diphosphate</text>
        <dbReference type="Rhea" id="RHEA:24898"/>
        <dbReference type="ChEBI" id="CHEBI:33019"/>
        <dbReference type="ChEBI" id="CHEBI:37565"/>
        <dbReference type="ChEBI" id="CHEBI:58805"/>
        <dbReference type="EC" id="2.7.7.65"/>
    </reaction>
</comment>
<dbReference type="OrthoDB" id="9812260at2"/>
<proteinExistence type="predicted"/>
<evidence type="ECO:0000256" key="3">
    <source>
        <dbReference type="PROSITE-ProRule" id="PRU00169"/>
    </source>
</evidence>
<dbReference type="GO" id="GO:0000160">
    <property type="term" value="P:phosphorelay signal transduction system"/>
    <property type="evidence" value="ECO:0007669"/>
    <property type="project" value="InterPro"/>
</dbReference>
<dbReference type="InterPro" id="IPR050469">
    <property type="entry name" value="Diguanylate_Cyclase"/>
</dbReference>
<feature type="domain" description="GGDEF" evidence="5">
    <location>
        <begin position="163"/>
        <end position="300"/>
    </location>
</feature>
<dbReference type="Gene3D" id="3.30.70.270">
    <property type="match status" value="1"/>
</dbReference>
<feature type="domain" description="Response regulatory" evidence="4">
    <location>
        <begin position="6"/>
        <end position="120"/>
    </location>
</feature>
<dbReference type="CDD" id="cd01949">
    <property type="entry name" value="GGDEF"/>
    <property type="match status" value="1"/>
</dbReference>
<dbReference type="EC" id="2.7.7.65" evidence="1"/>
<dbReference type="PANTHER" id="PTHR45138:SF9">
    <property type="entry name" value="DIGUANYLATE CYCLASE DGCM-RELATED"/>
    <property type="match status" value="1"/>
</dbReference>
<dbReference type="PROSITE" id="PS50887">
    <property type="entry name" value="GGDEF"/>
    <property type="match status" value="1"/>
</dbReference>
<evidence type="ECO:0000313" key="7">
    <source>
        <dbReference type="Proteomes" id="UP000004931"/>
    </source>
</evidence>
<name>A0YCB5_9GAMM</name>
<dbReference type="Proteomes" id="UP000004931">
    <property type="component" value="Unassembled WGS sequence"/>
</dbReference>
<dbReference type="SUPFAM" id="SSF52172">
    <property type="entry name" value="CheY-like"/>
    <property type="match status" value="1"/>
</dbReference>
<dbReference type="SMART" id="SM00448">
    <property type="entry name" value="REC"/>
    <property type="match status" value="1"/>
</dbReference>
<dbReference type="PROSITE" id="PS50110">
    <property type="entry name" value="RESPONSE_REGULATORY"/>
    <property type="match status" value="1"/>
</dbReference>
<dbReference type="SUPFAM" id="SSF55073">
    <property type="entry name" value="Nucleotide cyclase"/>
    <property type="match status" value="1"/>
</dbReference>
<comment type="caution">
    <text evidence="6">The sequence shown here is derived from an EMBL/GenBank/DDBJ whole genome shotgun (WGS) entry which is preliminary data.</text>
</comment>
<dbReference type="SMART" id="SM00267">
    <property type="entry name" value="GGDEF"/>
    <property type="match status" value="1"/>
</dbReference>
<accession>A0YCB5</accession>
<dbReference type="Pfam" id="PF00990">
    <property type="entry name" value="GGDEF"/>
    <property type="match status" value="1"/>
</dbReference>